<proteinExistence type="predicted"/>
<name>A0A934QZB6_9PSEU</name>
<sequence length="411" mass="43887">MAKKWGKRGKQAGQSSGLDADPRNMFGMPQAPRSAPPASSTPLADHLRRGGPGIDPGYVVLPRSIAESMPLPWQQQMANLLAQFHETHARLSWPTYRVVPSRPERLIDLDEEQLAEAGYLVEIDSDGEMVYRERSGKRVEDPDNTTVLVSCLDPIVRGAQQAVQQAPAPSQGRPAPMNIGPQPVWRTTSGSANPPAPPLPPPPTARSVSSPKPRQSPEQPEVAEPETAAPKRVPVEDLDLDLDTPPRGIPMQQPVSRPEPASAAPGSTPVQDAPEAAPPDVTQSPADPGRALPQSGSQPEQAPQAGSQPEPRVVEPPREPAPQPRSTAQPERAPRDSEPAQPVTTAGERDAERPVRQPQSGREQSQRGWFDEMSDAGSGPGAGRGAAGAARGGEFGPTGDEPTEIPYRYDR</sequence>
<feature type="compositionally biased region" description="Gly residues" evidence="1">
    <location>
        <begin position="378"/>
        <end position="396"/>
    </location>
</feature>
<dbReference type="RefSeq" id="WP_200325458.1">
    <property type="nucleotide sequence ID" value="NZ_JAENJH010000012.1"/>
</dbReference>
<protein>
    <submittedName>
        <fullName evidence="2">Uncharacterized protein</fullName>
    </submittedName>
</protein>
<feature type="region of interest" description="Disordered" evidence="1">
    <location>
        <begin position="1"/>
        <end position="51"/>
    </location>
</feature>
<feature type="compositionally biased region" description="Polar residues" evidence="1">
    <location>
        <begin position="294"/>
        <end position="307"/>
    </location>
</feature>
<evidence type="ECO:0000313" key="2">
    <source>
        <dbReference type="EMBL" id="MBK1789005.1"/>
    </source>
</evidence>
<feature type="compositionally biased region" description="Pro residues" evidence="1">
    <location>
        <begin position="194"/>
        <end position="204"/>
    </location>
</feature>
<feature type="compositionally biased region" description="Polar residues" evidence="1">
    <location>
        <begin position="206"/>
        <end position="218"/>
    </location>
</feature>
<evidence type="ECO:0000313" key="3">
    <source>
        <dbReference type="Proteomes" id="UP000635245"/>
    </source>
</evidence>
<feature type="compositionally biased region" description="Low complexity" evidence="1">
    <location>
        <begin position="29"/>
        <end position="42"/>
    </location>
</feature>
<feature type="region of interest" description="Disordered" evidence="1">
    <location>
        <begin position="160"/>
        <end position="411"/>
    </location>
</feature>
<feature type="compositionally biased region" description="Low complexity" evidence="1">
    <location>
        <begin position="160"/>
        <end position="169"/>
    </location>
</feature>
<organism evidence="2 3">
    <name type="scientific">Prauserella cavernicola</name>
    <dbReference type="NCBI Taxonomy" id="2800127"/>
    <lineage>
        <taxon>Bacteria</taxon>
        <taxon>Bacillati</taxon>
        <taxon>Actinomycetota</taxon>
        <taxon>Actinomycetes</taxon>
        <taxon>Pseudonocardiales</taxon>
        <taxon>Pseudonocardiaceae</taxon>
        <taxon>Prauserella</taxon>
    </lineage>
</organism>
<gene>
    <name evidence="2" type="ORF">JHE00_32140</name>
</gene>
<evidence type="ECO:0000256" key="1">
    <source>
        <dbReference type="SAM" id="MobiDB-lite"/>
    </source>
</evidence>
<dbReference type="EMBL" id="JAENJH010000012">
    <property type="protein sequence ID" value="MBK1789005.1"/>
    <property type="molecule type" value="Genomic_DNA"/>
</dbReference>
<dbReference type="Proteomes" id="UP000635245">
    <property type="component" value="Unassembled WGS sequence"/>
</dbReference>
<keyword evidence="3" id="KW-1185">Reference proteome</keyword>
<comment type="caution">
    <text evidence="2">The sequence shown here is derived from an EMBL/GenBank/DDBJ whole genome shotgun (WGS) entry which is preliminary data.</text>
</comment>
<dbReference type="AlphaFoldDB" id="A0A934QZB6"/>
<accession>A0A934QZB6</accession>
<feature type="compositionally biased region" description="Basic residues" evidence="1">
    <location>
        <begin position="1"/>
        <end position="10"/>
    </location>
</feature>
<reference evidence="2" key="1">
    <citation type="submission" date="2020-12" db="EMBL/GenBank/DDBJ databases">
        <title>Prauserella sp. ASG 168, a novel actinomycete isolated from cave rock.</title>
        <authorList>
            <person name="Suriyachadkun C."/>
        </authorList>
    </citation>
    <scope>NUCLEOTIDE SEQUENCE</scope>
    <source>
        <strain evidence="2">ASG 168</strain>
    </source>
</reference>
<feature type="compositionally biased region" description="Polar residues" evidence="1">
    <location>
        <begin position="357"/>
        <end position="367"/>
    </location>
</feature>